<evidence type="ECO:0000256" key="1">
    <source>
        <dbReference type="ARBA" id="ARBA00004123"/>
    </source>
</evidence>
<keyword evidence="2 10" id="KW-0479">Metal-binding</keyword>
<proteinExistence type="predicted"/>
<feature type="region of interest" description="Disordered" evidence="11">
    <location>
        <begin position="157"/>
        <end position="199"/>
    </location>
</feature>
<dbReference type="PANTHER" id="PTHR24379:SF127">
    <property type="entry name" value="BLOODY FINGERS-RELATED"/>
    <property type="match status" value="1"/>
</dbReference>
<dbReference type="Pfam" id="PF00096">
    <property type="entry name" value="zf-C2H2"/>
    <property type="match status" value="2"/>
</dbReference>
<sequence>MSEVVCKLEDDLCRCCHSEGAYKNLTGVYNFGGIEEIYYDMLRDTFDINLNPMPGLLCVSTYTICDACIEKLRDATNFKKQVLFYEDKFKEMISKNLIRGAESDDVLEIKQEETDEVFSRIPGNRVKVKKRSVSTTLSDHNDDVDWHCDDELLDEDHKGQSEVPKKKSKRAQSKTKGRSKKDLNKKKKIKMESSAENKDNAEGGIIAASSKFRVRADDYTRDGTTIVCTHCGNRYNKYCTFRYHVKTKHYKIPKFKCPRCPESFMTPATFTVHKLREHNIDDRINCNACKGVFNSKIQLRKHMDNFHMMGEKYKCDFCDYESFSFEGMYKHKFKHKTERDYHCRFCKKSFLRRATLSLHERIHTGDRRKVCTVCGQAFVQKASLNYHMTKYHPEVNF</sequence>
<keyword evidence="6" id="KW-0805">Transcription regulation</keyword>
<dbReference type="PROSITE" id="PS00028">
    <property type="entry name" value="ZINC_FINGER_C2H2_1"/>
    <property type="match status" value="5"/>
</dbReference>
<evidence type="ECO:0000259" key="12">
    <source>
        <dbReference type="PROSITE" id="PS50157"/>
    </source>
</evidence>
<dbReference type="EnsemblMetazoa" id="XM_012690834.3">
    <property type="protein sequence ID" value="XP_012546288.2"/>
    <property type="gene ID" value="LOC101746624"/>
</dbReference>
<dbReference type="GO" id="GO:0005634">
    <property type="term" value="C:nucleus"/>
    <property type="evidence" value="ECO:0007669"/>
    <property type="project" value="UniProtKB-SubCell"/>
</dbReference>
<dbReference type="InterPro" id="IPR012934">
    <property type="entry name" value="Znf_AD"/>
</dbReference>
<feature type="binding site" evidence="10">
    <location>
        <position position="65"/>
    </location>
    <ligand>
        <name>Zn(2+)</name>
        <dbReference type="ChEBI" id="CHEBI:29105"/>
    </ligand>
</feature>
<feature type="domain" description="C2H2-type" evidence="12">
    <location>
        <begin position="369"/>
        <end position="392"/>
    </location>
</feature>
<keyword evidence="5 10" id="KW-0862">Zinc</keyword>
<dbReference type="InterPro" id="IPR036236">
    <property type="entry name" value="Znf_C2H2_sf"/>
</dbReference>
<feature type="binding site" evidence="10">
    <location>
        <position position="13"/>
    </location>
    <ligand>
        <name>Zn(2+)</name>
        <dbReference type="ChEBI" id="CHEBI:29105"/>
    </ligand>
</feature>
<dbReference type="PROSITE" id="PS51915">
    <property type="entry name" value="ZAD"/>
    <property type="match status" value="1"/>
</dbReference>
<evidence type="ECO:0000256" key="9">
    <source>
        <dbReference type="PROSITE-ProRule" id="PRU00042"/>
    </source>
</evidence>
<dbReference type="InterPro" id="IPR013087">
    <property type="entry name" value="Znf_C2H2_type"/>
</dbReference>
<dbReference type="Proteomes" id="UP000005204">
    <property type="component" value="Unassembled WGS sequence"/>
</dbReference>
<evidence type="ECO:0000256" key="6">
    <source>
        <dbReference type="ARBA" id="ARBA00023015"/>
    </source>
</evidence>
<keyword evidence="7" id="KW-0804">Transcription</keyword>
<dbReference type="FunFam" id="3.30.160.60:FF:000012">
    <property type="entry name" value="RB-associated KRAB zinc finger protein-like"/>
    <property type="match status" value="1"/>
</dbReference>
<name>A0A8R2C680_BOMMO</name>
<keyword evidence="15" id="KW-1185">Reference proteome</keyword>
<reference evidence="14" key="2">
    <citation type="submission" date="2022-06" db="UniProtKB">
        <authorList>
            <consortium name="EnsemblMetazoa"/>
        </authorList>
    </citation>
    <scope>IDENTIFICATION</scope>
    <source>
        <strain evidence="14">p50T (Dazao)</strain>
    </source>
</reference>
<evidence type="ECO:0000256" key="4">
    <source>
        <dbReference type="ARBA" id="ARBA00022771"/>
    </source>
</evidence>
<evidence type="ECO:0000259" key="13">
    <source>
        <dbReference type="PROSITE" id="PS51915"/>
    </source>
</evidence>
<comment type="subcellular location">
    <subcellularLocation>
        <location evidence="1">Nucleus</location>
    </subcellularLocation>
</comment>
<dbReference type="SUPFAM" id="SSF57667">
    <property type="entry name" value="beta-beta-alpha zinc fingers"/>
    <property type="match status" value="1"/>
</dbReference>
<keyword evidence="8" id="KW-0539">Nucleus</keyword>
<dbReference type="GO" id="GO:0008270">
    <property type="term" value="F:zinc ion binding"/>
    <property type="evidence" value="ECO:0007669"/>
    <property type="project" value="UniProtKB-UniRule"/>
</dbReference>
<feature type="compositionally biased region" description="Basic residues" evidence="11">
    <location>
        <begin position="166"/>
        <end position="189"/>
    </location>
</feature>
<dbReference type="SMART" id="SM00868">
    <property type="entry name" value="zf-AD"/>
    <property type="match status" value="1"/>
</dbReference>
<evidence type="ECO:0000313" key="14">
    <source>
        <dbReference type="EnsemblMetazoa" id="XP_012546288.2"/>
    </source>
</evidence>
<evidence type="ECO:0000256" key="11">
    <source>
        <dbReference type="SAM" id="MobiDB-lite"/>
    </source>
</evidence>
<reference evidence="15" key="1">
    <citation type="journal article" date="2008" name="Insect Biochem. Mol. Biol.">
        <title>The genome of a lepidopteran model insect, the silkworm Bombyx mori.</title>
        <authorList>
            <consortium name="International Silkworm Genome Consortium"/>
        </authorList>
    </citation>
    <scope>NUCLEOTIDE SEQUENCE [LARGE SCALE GENOMIC DNA]</scope>
    <source>
        <strain evidence="15">p50T</strain>
    </source>
</reference>
<keyword evidence="4 9" id="KW-0863">Zinc-finger</keyword>
<evidence type="ECO:0000256" key="5">
    <source>
        <dbReference type="ARBA" id="ARBA00022833"/>
    </source>
</evidence>
<dbReference type="PANTHER" id="PTHR24379">
    <property type="entry name" value="KRAB AND ZINC FINGER DOMAIN-CONTAINING"/>
    <property type="match status" value="1"/>
</dbReference>
<feature type="domain" description="C2H2-type" evidence="12">
    <location>
        <begin position="341"/>
        <end position="368"/>
    </location>
</feature>
<dbReference type="GO" id="GO:0000981">
    <property type="term" value="F:DNA-binding transcription factor activity, RNA polymerase II-specific"/>
    <property type="evidence" value="ECO:0007669"/>
    <property type="project" value="TreeGrafter"/>
</dbReference>
<feature type="binding site" evidence="10">
    <location>
        <position position="68"/>
    </location>
    <ligand>
        <name>Zn(2+)</name>
        <dbReference type="ChEBI" id="CHEBI:29105"/>
    </ligand>
</feature>
<dbReference type="Gene3D" id="3.30.160.60">
    <property type="entry name" value="Classic Zinc Finger"/>
    <property type="match status" value="4"/>
</dbReference>
<dbReference type="PROSITE" id="PS50157">
    <property type="entry name" value="ZINC_FINGER_C2H2_2"/>
    <property type="match status" value="3"/>
</dbReference>
<evidence type="ECO:0000256" key="2">
    <source>
        <dbReference type="ARBA" id="ARBA00022723"/>
    </source>
</evidence>
<protein>
    <submittedName>
        <fullName evidence="14">Uncharacterized protein</fullName>
    </submittedName>
</protein>
<accession>A0A8R2C680</accession>
<evidence type="ECO:0000256" key="7">
    <source>
        <dbReference type="ARBA" id="ARBA00023163"/>
    </source>
</evidence>
<dbReference type="SMART" id="SM00355">
    <property type="entry name" value="ZnF_C2H2"/>
    <property type="match status" value="6"/>
</dbReference>
<feature type="compositionally biased region" description="Basic and acidic residues" evidence="11">
    <location>
        <begin position="190"/>
        <end position="199"/>
    </location>
</feature>
<evidence type="ECO:0000256" key="10">
    <source>
        <dbReference type="PROSITE-ProRule" id="PRU01263"/>
    </source>
</evidence>
<evidence type="ECO:0000313" key="15">
    <source>
        <dbReference type="Proteomes" id="UP000005204"/>
    </source>
</evidence>
<feature type="domain" description="ZAD" evidence="13">
    <location>
        <begin position="11"/>
        <end position="92"/>
    </location>
</feature>
<organism evidence="14 15">
    <name type="scientific">Bombyx mori</name>
    <name type="common">Silk moth</name>
    <dbReference type="NCBI Taxonomy" id="7091"/>
    <lineage>
        <taxon>Eukaryota</taxon>
        <taxon>Metazoa</taxon>
        <taxon>Ecdysozoa</taxon>
        <taxon>Arthropoda</taxon>
        <taxon>Hexapoda</taxon>
        <taxon>Insecta</taxon>
        <taxon>Pterygota</taxon>
        <taxon>Neoptera</taxon>
        <taxon>Endopterygota</taxon>
        <taxon>Lepidoptera</taxon>
        <taxon>Glossata</taxon>
        <taxon>Ditrysia</taxon>
        <taxon>Bombycoidea</taxon>
        <taxon>Bombycidae</taxon>
        <taxon>Bombycinae</taxon>
        <taxon>Bombyx</taxon>
    </lineage>
</organism>
<feature type="binding site" evidence="10">
    <location>
        <position position="16"/>
    </location>
    <ligand>
        <name>Zn(2+)</name>
        <dbReference type="ChEBI" id="CHEBI:29105"/>
    </ligand>
</feature>
<dbReference type="Gene3D" id="3.40.1800.20">
    <property type="match status" value="1"/>
</dbReference>
<keyword evidence="3" id="KW-0677">Repeat</keyword>
<dbReference type="AlphaFoldDB" id="A0A8R2C680"/>
<dbReference type="GO" id="GO:0000977">
    <property type="term" value="F:RNA polymerase II transcription regulatory region sequence-specific DNA binding"/>
    <property type="evidence" value="ECO:0007669"/>
    <property type="project" value="TreeGrafter"/>
</dbReference>
<feature type="domain" description="C2H2-type" evidence="12">
    <location>
        <begin position="255"/>
        <end position="283"/>
    </location>
</feature>
<evidence type="ECO:0000256" key="8">
    <source>
        <dbReference type="ARBA" id="ARBA00023242"/>
    </source>
</evidence>
<evidence type="ECO:0000256" key="3">
    <source>
        <dbReference type="ARBA" id="ARBA00022737"/>
    </source>
</evidence>